<feature type="domain" description="Secretin/TonB short N-terminal" evidence="14">
    <location>
        <begin position="51"/>
        <end position="102"/>
    </location>
</feature>
<dbReference type="Pfam" id="PF00593">
    <property type="entry name" value="TonB_dep_Rec_b-barrel"/>
    <property type="match status" value="1"/>
</dbReference>
<dbReference type="Pfam" id="PF07660">
    <property type="entry name" value="STN"/>
    <property type="match status" value="1"/>
</dbReference>
<evidence type="ECO:0000256" key="5">
    <source>
        <dbReference type="ARBA" id="ARBA00022692"/>
    </source>
</evidence>
<feature type="signal peptide" evidence="13">
    <location>
        <begin position="1"/>
        <end position="26"/>
    </location>
</feature>
<gene>
    <name evidence="15" type="ORF">SGCZBJ_09930</name>
</gene>
<evidence type="ECO:0000256" key="6">
    <source>
        <dbReference type="ARBA" id="ARBA00023004"/>
    </source>
</evidence>
<evidence type="ECO:0000256" key="9">
    <source>
        <dbReference type="ARBA" id="ARBA00023136"/>
    </source>
</evidence>
<dbReference type="EMBL" id="PJRS01000018">
    <property type="protein sequence ID" value="PLR26639.1"/>
    <property type="molecule type" value="Genomic_DNA"/>
</dbReference>
<name>A0A2N5DKP3_9CAUL</name>
<protein>
    <recommendedName>
        <fullName evidence="14">Secretin/TonB short N-terminal domain-containing protein</fullName>
    </recommendedName>
</protein>
<evidence type="ECO:0000256" key="11">
    <source>
        <dbReference type="RuleBase" id="RU003357"/>
    </source>
</evidence>
<dbReference type="InterPro" id="IPR011662">
    <property type="entry name" value="Secretin/TonB_short_N"/>
</dbReference>
<dbReference type="AlphaFoldDB" id="A0A2N5DKP3"/>
<dbReference type="Gene3D" id="3.55.50.30">
    <property type="match status" value="1"/>
</dbReference>
<evidence type="ECO:0000256" key="4">
    <source>
        <dbReference type="ARBA" id="ARBA00022496"/>
    </source>
</evidence>
<sequence>MRRPTSCTAPALAAVALLAQAPAALAAPLRFDVPAGPLEGALQAYAAQTGVDVLFAPQAVAGLRSPGGRAVSEPEEALKRLLRGSGLTARRIGPRAFALTPAAAPGAKSAVRAPDPRQSDARSQAVEPLDAVLVQARRREERLIDVPASVAAVSAADLDRLGGDGTLALRQAALGLTAAGQVSVETPTLVIRGQRRATAGDSALSVITYVNEAPLPNNGSILPSFDLSEVQVLRGPQGVLFGRNTTGGALLIHTNEPGRDAYVRAATGSYRLREIEAAADLTKAGAPVAVRLAAYGLKRDGVVENLGAGGDLDDRDQAAVRLSLAWKPDGPLSALLVLDGFRAWETGSAAILSGSYPNPPDVTGGGNGRTPQAAPYFDCGVAGCDIDIALARQKARGTRATDIDLPPRSDRRNDGATLRLDWREGGLNLRSVTAYRRSVLDSALDSDGSPLPLNQIVRHIDLGQFTQEVRASGGGQDGGWQAGVFYMSTAPVGVQRTLWASVVTPTNPARVEFQYRRGESLAGFLDATRRLGAGFELEAGLRYTRDVSSACLVRVAAPAADISEAACGEAGRAQSSAPTWTLGLTWRGRPNLTVYAVTRRGYRAGGVNAPNFGSLLEAYQVYAPESLTDVELGLKWAGGAGEWRHRVDAALFRGWSRDIQRALFPAENFDGDDIAANDPPNLIINAGSATISGLELGWRGQWTQRLTLSASATLTQARFTALTVPTLLAGLTPTDPDSLRFSYSPPYTARLTADWRLFDDDRLGRWTLWGDLFQSGPVRYVERAHDSNGMQKAFAVAGAGLTVQPPRRDDLTLTLAVRNLFDEVYAAGGGAITPAVTATSMIYGEPRTVEVAVRRRF</sequence>
<evidence type="ECO:0000259" key="14">
    <source>
        <dbReference type="SMART" id="SM00965"/>
    </source>
</evidence>
<evidence type="ECO:0000313" key="16">
    <source>
        <dbReference type="Proteomes" id="UP000234479"/>
    </source>
</evidence>
<comment type="subcellular location">
    <subcellularLocation>
        <location evidence="1">Cell outer membrane</location>
        <topology evidence="1">Multi-pass membrane protein</topology>
    </subcellularLocation>
</comment>
<keyword evidence="8 11" id="KW-0798">TonB box</keyword>
<evidence type="ECO:0000256" key="1">
    <source>
        <dbReference type="ARBA" id="ARBA00004571"/>
    </source>
</evidence>
<accession>A0A2N5DKP3</accession>
<dbReference type="InterPro" id="IPR039426">
    <property type="entry name" value="TonB-dep_rcpt-like"/>
</dbReference>
<keyword evidence="10" id="KW-0998">Cell outer membrane</keyword>
<organism evidence="15 16">
    <name type="scientific">Caulobacter zeae</name>
    <dbReference type="NCBI Taxonomy" id="2055137"/>
    <lineage>
        <taxon>Bacteria</taxon>
        <taxon>Pseudomonadati</taxon>
        <taxon>Pseudomonadota</taxon>
        <taxon>Alphaproteobacteria</taxon>
        <taxon>Caulobacterales</taxon>
        <taxon>Caulobacteraceae</taxon>
        <taxon>Caulobacter</taxon>
    </lineage>
</organism>
<keyword evidence="3" id="KW-1134">Transmembrane beta strand</keyword>
<evidence type="ECO:0000256" key="7">
    <source>
        <dbReference type="ARBA" id="ARBA00023065"/>
    </source>
</evidence>
<dbReference type="PANTHER" id="PTHR32552">
    <property type="entry name" value="FERRICHROME IRON RECEPTOR-RELATED"/>
    <property type="match status" value="1"/>
</dbReference>
<keyword evidence="6" id="KW-0408">Iron</keyword>
<evidence type="ECO:0000313" key="15">
    <source>
        <dbReference type="EMBL" id="PLR26639.1"/>
    </source>
</evidence>
<dbReference type="GO" id="GO:0006826">
    <property type="term" value="P:iron ion transport"/>
    <property type="evidence" value="ECO:0007669"/>
    <property type="project" value="UniProtKB-KW"/>
</dbReference>
<keyword evidence="13" id="KW-0732">Signal</keyword>
<keyword evidence="4" id="KW-0410">Iron transport</keyword>
<dbReference type="Pfam" id="PF07715">
    <property type="entry name" value="Plug"/>
    <property type="match status" value="1"/>
</dbReference>
<feature type="compositionally biased region" description="Low complexity" evidence="12">
    <location>
        <begin position="104"/>
        <end position="113"/>
    </location>
</feature>
<dbReference type="InterPro" id="IPR000531">
    <property type="entry name" value="Beta-barrel_TonB"/>
</dbReference>
<keyword evidence="2" id="KW-0813">Transport</keyword>
<keyword evidence="9 11" id="KW-0472">Membrane</keyword>
<evidence type="ECO:0000256" key="8">
    <source>
        <dbReference type="ARBA" id="ARBA00023077"/>
    </source>
</evidence>
<comment type="similarity">
    <text evidence="11">Belongs to the TonB-dependent receptor family.</text>
</comment>
<dbReference type="SMART" id="SM00965">
    <property type="entry name" value="STN"/>
    <property type="match status" value="1"/>
</dbReference>
<dbReference type="Proteomes" id="UP000234479">
    <property type="component" value="Unassembled WGS sequence"/>
</dbReference>
<proteinExistence type="inferred from homology"/>
<feature type="chain" id="PRO_5014762614" description="Secretin/TonB short N-terminal domain-containing protein" evidence="13">
    <location>
        <begin position="27"/>
        <end position="857"/>
    </location>
</feature>
<keyword evidence="5" id="KW-0812">Transmembrane</keyword>
<dbReference type="OrthoDB" id="7177879at2"/>
<evidence type="ECO:0000256" key="3">
    <source>
        <dbReference type="ARBA" id="ARBA00022452"/>
    </source>
</evidence>
<dbReference type="InterPro" id="IPR036942">
    <property type="entry name" value="Beta-barrel_TonB_sf"/>
</dbReference>
<evidence type="ECO:0000256" key="13">
    <source>
        <dbReference type="SAM" id="SignalP"/>
    </source>
</evidence>
<evidence type="ECO:0000256" key="12">
    <source>
        <dbReference type="SAM" id="MobiDB-lite"/>
    </source>
</evidence>
<keyword evidence="7" id="KW-0406">Ion transport</keyword>
<dbReference type="RefSeq" id="WP_101717838.1">
    <property type="nucleotide sequence ID" value="NZ_PJRS01000018.1"/>
</dbReference>
<reference evidence="15 16" key="1">
    <citation type="submission" date="2017-12" db="EMBL/GenBank/DDBJ databases">
        <title>The genome sequence of Caulobacter sp. 410.</title>
        <authorList>
            <person name="Gao J."/>
            <person name="Mao X."/>
            <person name="Sun J."/>
        </authorList>
    </citation>
    <scope>NUCLEOTIDE SEQUENCE [LARGE SCALE GENOMIC DNA]</scope>
    <source>
        <strain evidence="15 16">410</strain>
    </source>
</reference>
<comment type="caution">
    <text evidence="15">The sequence shown here is derived from an EMBL/GenBank/DDBJ whole genome shotgun (WGS) entry which is preliminary data.</text>
</comment>
<dbReference type="PANTHER" id="PTHR32552:SF81">
    <property type="entry name" value="TONB-DEPENDENT OUTER MEMBRANE RECEPTOR"/>
    <property type="match status" value="1"/>
</dbReference>
<feature type="region of interest" description="Disordered" evidence="12">
    <location>
        <begin position="104"/>
        <end position="124"/>
    </location>
</feature>
<dbReference type="GO" id="GO:0009279">
    <property type="term" value="C:cell outer membrane"/>
    <property type="evidence" value="ECO:0007669"/>
    <property type="project" value="UniProtKB-SubCell"/>
</dbReference>
<dbReference type="InterPro" id="IPR012910">
    <property type="entry name" value="Plug_dom"/>
</dbReference>
<dbReference type="SUPFAM" id="SSF56935">
    <property type="entry name" value="Porins"/>
    <property type="match status" value="1"/>
</dbReference>
<evidence type="ECO:0000256" key="10">
    <source>
        <dbReference type="ARBA" id="ARBA00023237"/>
    </source>
</evidence>
<keyword evidence="16" id="KW-1185">Reference proteome</keyword>
<dbReference type="Gene3D" id="2.40.170.20">
    <property type="entry name" value="TonB-dependent receptor, beta-barrel domain"/>
    <property type="match status" value="1"/>
</dbReference>
<evidence type="ECO:0000256" key="2">
    <source>
        <dbReference type="ARBA" id="ARBA00022448"/>
    </source>
</evidence>